<feature type="compositionally biased region" description="Basic and acidic residues" evidence="3">
    <location>
        <begin position="176"/>
        <end position="198"/>
    </location>
</feature>
<dbReference type="PANTHER" id="PTHR22870">
    <property type="entry name" value="REGULATOR OF CHROMOSOME CONDENSATION"/>
    <property type="match status" value="1"/>
</dbReference>
<dbReference type="Gene3D" id="2.130.10.30">
    <property type="entry name" value="Regulator of chromosome condensation 1/beta-lactamase-inhibitor protein II"/>
    <property type="match status" value="3"/>
</dbReference>
<accession>A0A086K3S7</accession>
<name>A0A086K3S7_TOXGO</name>
<gene>
    <name evidence="4" type="ORF">TGP89_239700</name>
</gene>
<feature type="region of interest" description="Disordered" evidence="3">
    <location>
        <begin position="2024"/>
        <end position="2054"/>
    </location>
</feature>
<feature type="region of interest" description="Disordered" evidence="3">
    <location>
        <begin position="1850"/>
        <end position="1875"/>
    </location>
</feature>
<feature type="region of interest" description="Disordered" evidence="3">
    <location>
        <begin position="2854"/>
        <end position="2900"/>
    </location>
</feature>
<protein>
    <submittedName>
        <fullName evidence="4">Regulator of chromosome condensation (RCC1) repeat-containing protein</fullName>
    </submittedName>
</protein>
<feature type="compositionally biased region" description="Low complexity" evidence="3">
    <location>
        <begin position="1442"/>
        <end position="1454"/>
    </location>
</feature>
<keyword evidence="1" id="KW-0677">Repeat</keyword>
<feature type="region of interest" description="Disordered" evidence="3">
    <location>
        <begin position="149"/>
        <end position="198"/>
    </location>
</feature>
<dbReference type="InterPro" id="IPR051210">
    <property type="entry name" value="Ub_ligase/GEF_domain"/>
</dbReference>
<dbReference type="InterPro" id="IPR000408">
    <property type="entry name" value="Reg_chr_condens"/>
</dbReference>
<feature type="region of interest" description="Disordered" evidence="3">
    <location>
        <begin position="667"/>
        <end position="698"/>
    </location>
</feature>
<reference evidence="4 5" key="1">
    <citation type="submission" date="2014-03" db="EMBL/GenBank/DDBJ databases">
        <authorList>
            <person name="Sibley D."/>
            <person name="Venepally P."/>
            <person name="Karamycheva S."/>
            <person name="Hadjithomas M."/>
            <person name="Khan A."/>
            <person name="Brunk B."/>
            <person name="Roos D."/>
            <person name="Caler E."/>
            <person name="Lorenzi H."/>
        </authorList>
    </citation>
    <scope>NUCLEOTIDE SEQUENCE [LARGE SCALE GENOMIC DNA]</scope>
    <source>
        <strain evidence="5">p89</strain>
    </source>
</reference>
<feature type="compositionally biased region" description="Basic and acidic residues" evidence="3">
    <location>
        <begin position="1164"/>
        <end position="1211"/>
    </location>
</feature>
<dbReference type="Proteomes" id="UP000028828">
    <property type="component" value="Unassembled WGS sequence"/>
</dbReference>
<sequence>MGQCGAKQNGRSRASGIFRGSRVSSNSLQGFPVEAGDRQHACLLPLPPPVLHHLTVSLWSCLLFNGSGAHRRMHWSVEFDEPLAPRLFSEEAEADWELLRRELSPLSQAERVKRLPELPTLAWFSLFLYYEFSASTLLHALAETLAADGGGALPHTGGERGSDGYGPRRRPRSRGGRGDREPYCRDWSEEPGGGDKRNRIGACVEERIVDLSRADIPSFRETLGRTAGDSFPARQASSDCKCTREELREREQRGEALADQSRERQTQRVVDAFCQWSRVMYRTYLLSQNLSWLTGIVAHALTTPQLRRLLALALYKYYTEERPLLGFKRPRMHAKVDEKAREALSRIVVEQLDSEPEDTPTNSHSKLKKDSRVERDCGDVSGYGGLERVANTVKEYVEGGRIDSDALHLDVLDWAVTGFEYKGVVFVLVHDQDFWSAIRTEVRCCQVVRAASSPANVRLTSQCGRLCAVEGFGLRVLASPLVPHCVEPIEEPLPFTVARDLLLQAVPSATSGPPVERVLRVPNPQNLLSLYAPRFQARASDSSAYAAVTDKVMSLGPPHAWWYFAHLVAEASPIRRRWRRFSTSRLPSQGNTSHAESRAPGTSTEEACPLDSRAGREMRRRLLQVLAACLHDAREGISRRFLYDSWVVHQAIPTPQTGELGRLLRARPAASRRTEREMPRALQREGEPASEQEREQGVGGSLFNATTLGTERRGTEAPTFVKEYDPRPTEGESLSNLPAFALIFDGTSWTRPTVVQLKNGDIEAVLNRAATLFGCTRSDLLPYQPLGETIGEEQSEFAWAFGRKCSIWTLAKGPKTGCEPPFRAPAPKVGTARDYFQVDTIERVYPSLEPCSPASRSCLRMCLPWSSSQFVISLAPRARPIRPETYLLFPLLQRPQAGARRARGGSSETGGRRAPDVQLHAPSVYRRVLALLRRLPFLRHGGHLRKILHHFGVNVGVALWVLWSEVELRVHETETLGDLPARGTWRSSVEAARLRYRGDQLVRELIACEIVATAVKRVVRMFTSELPDRPLPFVYALEALLPVLFRPEVWWRQVDKLLPNERRNTRHHESCLMVALWLSVLEASQVVAMRPWQLVVAFNSVLQTARSVPTTLAHCLMHALNVEFSPSFLYVISTVPEASAAEWFNRVHAVVLRERASAASPSAVKERGSQGQLHAERQLEKAPNDDTCVEEHGEPGTAEKADVEDDARGEVEGDVHARELVEAAEGNAMSPVNASLFSRDDDALLDELEAGDEDSEEQRERVTTYVHALDVAAKRLLSLDVKDLYQVASMLVRAHINPLELLPTEEVIATELFVLQGVQEHLASLRGEAGRPPFGFAQRFYRALPTRAAVSFSSSTVRLRSILSSSHTLTPPLHSLSPSAARSSLPRSAASPSLPPSPSPSLPPSPSPSVPASSLPRSSAFSSSLPASCSPRLSSASSAAASFSRASSRSPHPSVVQDSDAERRLAPSPTRLESFVERLLRSNISYAHDSALAHSRLLVFRRDLEREARASQRESTRFLPLPARLKSSCFAASRRFSLLRSSNSGLTARPGAGETEPNSQRRRGERQEGSEGEETLGGASAGDATEKNGFPEVLETVLQGKEVEKQMRQQRGRRAEDAFERKHGGYEGEGEDTLEEETVFAKRIRERLSGETDAELGAYLTPAQLGMLDGCSLLHSLSEAGTSSRIRTFCAGHTLVTWTLVLISQVSLDEEGRRRLARRCAREVASMESAYLRSVFAPEIEIVISLLTLRGLVALWSGGLGSAKELFLEAVLRLFDAWGDPRLYGGRGHPFLLFLCWVLTLFASLQGDASRLCAFASIFRAARLFYPACPLAVGPPRFGPVGLQTRHGRAVLSDGQSTTKSAPRPGAPGGHNALWGRAAEDSRGVEEMGESQNVNEAMEKPGQAEGGDNAVFEQFVREIILDKFALVGNELEAWILANHPANAITFNQTVDIRWNPLENAHEASRQVSGVQDALATDAPLMHGVDAGVIHFDSGGRVPKAALAGRVLAFGSNVAGQLGLGLPTAPASPRVAPASERRGESEPSSAGERADAVSESDARAFDEAAERGVDVWWTPQPSVVHALKDAHVTASACGFYHSAAVDIAGGLWTWGSNAEGQIGAQFHHFADVPRGNGAGPAVSWTSVAAESPDWSDFDNPRHFALFTQENVSPVSALTPRKGAETPHTGGASSASAKEDEVLKTRRPSGVTFFGDLGREAQDRREPEEGARRHSLQFHNLSEGAKRYAVTASLPTPVAISSAPATRFTQVACGRDFTVALTTDGLLFSWGSNRFGCLGTSDFCSRSTPEAVDMSEFSVAVARPSASITVEFERPKITEIRCGPAQCAALSDEQGLWVWGRGASGQLGLSPAYLAMLWRRPAPSALGSTSAVAAPDRWLDALDAEAVEHAFDSAGDGEKNETFAEWRVDSEARGEKQRGQETHAEHEKLFQKLQTSAVRDGCVATPTRLRMLQFCDLAHFQAKMEEWNLWTEWRQAFSLVTLRRTAPRETLIAAIPDDLLHDLPTTSEEVLVSDIAFGNAHTVCLDISSNLLTWGHGGEGQLAVESACNGQILHAQPAPSEAGLRAVHEHAVVRPRTLGRGLEKAEETGAKETFALTEETVVSAAPTPARLTACFHGRRLTRGKRTRAIAAGGDTSAAVDEDGAIWVWGSNANGLLGRPLDQKEHFLPHKLTVDGKAVSACISPDGRRLAVCTDTGELWMWGRESLGSLGRSAAAPYWIASPPDKEILHPKPETVPLLNGYFVTAVSLGVHHTLVLSGDPERNALYVRPPSGIPEDPPELPRRPLVDVLSSPLFEELPNAPRPSQPQQETQEDSPGHRTRRGPVVFKNVKGTTHIAFPQDLDAANLSPGPLTKTHAAPTSEFLQRFNTEPPARPSPASARPSRPEK</sequence>
<dbReference type="Pfam" id="PF13540">
    <property type="entry name" value="RCC1_2"/>
    <property type="match status" value="3"/>
</dbReference>
<feature type="region of interest" description="Disordered" evidence="3">
    <location>
        <begin position="351"/>
        <end position="370"/>
    </location>
</feature>
<feature type="region of interest" description="Disordered" evidence="3">
    <location>
        <begin position="1373"/>
        <end position="1417"/>
    </location>
</feature>
<evidence type="ECO:0000256" key="2">
    <source>
        <dbReference type="PROSITE-ProRule" id="PRU00235"/>
    </source>
</evidence>
<dbReference type="EMBL" id="AEYI02001305">
    <property type="protein sequence ID" value="KFG39045.1"/>
    <property type="molecule type" value="Genomic_DNA"/>
</dbReference>
<feature type="compositionally biased region" description="Basic and acidic residues" evidence="3">
    <location>
        <begin position="1601"/>
        <end position="1618"/>
    </location>
</feature>
<dbReference type="SUPFAM" id="SSF50985">
    <property type="entry name" value="RCC1/BLIP-II"/>
    <property type="match status" value="2"/>
</dbReference>
<feature type="region of interest" description="Disordered" evidence="3">
    <location>
        <begin position="1442"/>
        <end position="1467"/>
    </location>
</feature>
<dbReference type="InterPro" id="IPR009091">
    <property type="entry name" value="RCC1/BLIP-II"/>
</dbReference>
<dbReference type="OrthoDB" id="5370059at2759"/>
<dbReference type="PRINTS" id="PR00633">
    <property type="entry name" value="RCCNDNSATION"/>
</dbReference>
<dbReference type="PANTHER" id="PTHR22870:SF466">
    <property type="entry name" value="ANKYRIN REPEAT-CONTAINING PROTEIN"/>
    <property type="match status" value="1"/>
</dbReference>
<organism evidence="4 5">
    <name type="scientific">Toxoplasma gondii p89</name>
    <dbReference type="NCBI Taxonomy" id="943119"/>
    <lineage>
        <taxon>Eukaryota</taxon>
        <taxon>Sar</taxon>
        <taxon>Alveolata</taxon>
        <taxon>Apicomplexa</taxon>
        <taxon>Conoidasida</taxon>
        <taxon>Coccidia</taxon>
        <taxon>Eucoccidiorida</taxon>
        <taxon>Eimeriorina</taxon>
        <taxon>Sarcocystidae</taxon>
        <taxon>Toxoplasma</taxon>
    </lineage>
</organism>
<feature type="region of interest" description="Disordered" evidence="3">
    <location>
        <begin position="1160"/>
        <end position="1211"/>
    </location>
</feature>
<feature type="compositionally biased region" description="Polar residues" evidence="3">
    <location>
        <begin position="585"/>
        <end position="605"/>
    </location>
</feature>
<feature type="repeat" description="RCC1" evidence="2">
    <location>
        <begin position="2004"/>
        <end position="2056"/>
    </location>
</feature>
<evidence type="ECO:0000256" key="3">
    <source>
        <dbReference type="SAM" id="MobiDB-lite"/>
    </source>
</evidence>
<feature type="compositionally biased region" description="Low complexity" evidence="3">
    <location>
        <begin position="1373"/>
        <end position="1392"/>
    </location>
</feature>
<proteinExistence type="predicted"/>
<feature type="region of interest" description="Disordered" evidence="3">
    <location>
        <begin position="1541"/>
        <end position="1618"/>
    </location>
</feature>
<feature type="compositionally biased region" description="Pro residues" evidence="3">
    <location>
        <begin position="1393"/>
        <end position="1409"/>
    </location>
</feature>
<evidence type="ECO:0000256" key="1">
    <source>
        <dbReference type="ARBA" id="ARBA00022737"/>
    </source>
</evidence>
<feature type="region of interest" description="Disordered" evidence="3">
    <location>
        <begin position="2809"/>
        <end position="2836"/>
    </location>
</feature>
<dbReference type="VEuPathDB" id="ToxoDB:TGP89_239700"/>
<comment type="caution">
    <text evidence="4">The sequence shown here is derived from an EMBL/GenBank/DDBJ whole genome shotgun (WGS) entry which is preliminary data.</text>
</comment>
<feature type="repeat" description="RCC1" evidence="2">
    <location>
        <begin position="2279"/>
        <end position="2347"/>
    </location>
</feature>
<feature type="region of interest" description="Disordered" evidence="3">
    <location>
        <begin position="585"/>
        <end position="608"/>
    </location>
</feature>
<evidence type="ECO:0000313" key="5">
    <source>
        <dbReference type="Proteomes" id="UP000028828"/>
    </source>
</evidence>
<feature type="repeat" description="RCC1" evidence="2">
    <location>
        <begin position="2710"/>
        <end position="2773"/>
    </location>
</feature>
<dbReference type="PROSITE" id="PS50012">
    <property type="entry name" value="RCC1_3"/>
    <property type="match status" value="3"/>
</dbReference>
<evidence type="ECO:0000313" key="4">
    <source>
        <dbReference type="EMBL" id="KFG39045.1"/>
    </source>
</evidence>
<feature type="region of interest" description="Disordered" evidence="3">
    <location>
        <begin position="2169"/>
        <end position="2196"/>
    </location>
</feature>
<feature type="compositionally biased region" description="Low complexity" evidence="3">
    <location>
        <begin position="2889"/>
        <end position="2900"/>
    </location>
</feature>
<feature type="compositionally biased region" description="Basic and acidic residues" evidence="3">
    <location>
        <begin position="672"/>
        <end position="696"/>
    </location>
</feature>